<dbReference type="EMBL" id="OCNF01000006">
    <property type="protein sequence ID" value="SOD67754.1"/>
    <property type="molecule type" value="Genomic_DNA"/>
</dbReference>
<name>A0A286EA93_9NEIS</name>
<sequence length="128" mass="14786">MSKYYVYSPTNQVDHFIGTYELSELVKKFDIPHHSTKKANYSVHNTDIIKHCSNPVEDILYIYKDALNAAQCAGFHKSDTRDVHVFTIPNANSECELGFIFKENQNGITYIVSPYPLLHLQEFEIKDQ</sequence>
<organism evidence="1 2">
    <name type="scientific">Alysiella filiformis DSM 16848</name>
    <dbReference type="NCBI Taxonomy" id="1120981"/>
    <lineage>
        <taxon>Bacteria</taxon>
        <taxon>Pseudomonadati</taxon>
        <taxon>Pseudomonadota</taxon>
        <taxon>Betaproteobacteria</taxon>
        <taxon>Neisseriales</taxon>
        <taxon>Neisseriaceae</taxon>
        <taxon>Alysiella</taxon>
    </lineage>
</organism>
<dbReference type="OrthoDB" id="9100334at2"/>
<dbReference type="RefSeq" id="WP_097114076.1">
    <property type="nucleotide sequence ID" value="NZ_CP083931.1"/>
</dbReference>
<proteinExistence type="predicted"/>
<dbReference type="Proteomes" id="UP000219669">
    <property type="component" value="Unassembled WGS sequence"/>
</dbReference>
<dbReference type="AlphaFoldDB" id="A0A286EA93"/>
<protein>
    <submittedName>
        <fullName evidence="1">Uncharacterized protein</fullName>
    </submittedName>
</protein>
<reference evidence="1 2" key="1">
    <citation type="submission" date="2017-09" db="EMBL/GenBank/DDBJ databases">
        <authorList>
            <person name="Ehlers B."/>
            <person name="Leendertz F.H."/>
        </authorList>
    </citation>
    <scope>NUCLEOTIDE SEQUENCE [LARGE SCALE GENOMIC DNA]</scope>
    <source>
        <strain evidence="1 2">DSM 16848</strain>
    </source>
</reference>
<keyword evidence="2" id="KW-1185">Reference proteome</keyword>
<evidence type="ECO:0000313" key="2">
    <source>
        <dbReference type="Proteomes" id="UP000219669"/>
    </source>
</evidence>
<gene>
    <name evidence="1" type="ORF">SAMN02746062_01021</name>
</gene>
<evidence type="ECO:0000313" key="1">
    <source>
        <dbReference type="EMBL" id="SOD67754.1"/>
    </source>
</evidence>
<accession>A0A286EA93</accession>